<keyword evidence="2" id="KW-1185">Reference proteome</keyword>
<protein>
    <submittedName>
        <fullName evidence="1">GATA zinc finger domain-containing protein C1393.08</fullName>
    </submittedName>
</protein>
<dbReference type="EMBL" id="LXQA010003067">
    <property type="protein sequence ID" value="MCH81995.1"/>
    <property type="molecule type" value="Genomic_DNA"/>
</dbReference>
<evidence type="ECO:0000313" key="2">
    <source>
        <dbReference type="Proteomes" id="UP000265520"/>
    </source>
</evidence>
<reference evidence="1 2" key="1">
    <citation type="journal article" date="2018" name="Front. Plant Sci.">
        <title>Red Clover (Trifolium pratense) and Zigzag Clover (T. medium) - A Picture of Genomic Similarities and Differences.</title>
        <authorList>
            <person name="Dluhosova J."/>
            <person name="Istvanek J."/>
            <person name="Nedelnik J."/>
            <person name="Repkova J."/>
        </authorList>
    </citation>
    <scope>NUCLEOTIDE SEQUENCE [LARGE SCALE GENOMIC DNA]</scope>
    <source>
        <strain evidence="2">cv. 10/8</strain>
        <tissue evidence="1">Leaf</tissue>
    </source>
</reference>
<organism evidence="1 2">
    <name type="scientific">Trifolium medium</name>
    <dbReference type="NCBI Taxonomy" id="97028"/>
    <lineage>
        <taxon>Eukaryota</taxon>
        <taxon>Viridiplantae</taxon>
        <taxon>Streptophyta</taxon>
        <taxon>Embryophyta</taxon>
        <taxon>Tracheophyta</taxon>
        <taxon>Spermatophyta</taxon>
        <taxon>Magnoliopsida</taxon>
        <taxon>eudicotyledons</taxon>
        <taxon>Gunneridae</taxon>
        <taxon>Pentapetalae</taxon>
        <taxon>rosids</taxon>
        <taxon>fabids</taxon>
        <taxon>Fabales</taxon>
        <taxon>Fabaceae</taxon>
        <taxon>Papilionoideae</taxon>
        <taxon>50 kb inversion clade</taxon>
        <taxon>NPAAA clade</taxon>
        <taxon>Hologalegina</taxon>
        <taxon>IRL clade</taxon>
        <taxon>Trifolieae</taxon>
        <taxon>Trifolium</taxon>
    </lineage>
</organism>
<sequence>MNRDTWRHPNDIDVMYASTYAIDEKWSAVFLRLHTSAFDRVAAVALLKELMRLVAVKGGGDDGGEAKGGDKVNLVVALHK</sequence>
<proteinExistence type="predicted"/>
<dbReference type="AlphaFoldDB" id="A0A392M3W2"/>
<comment type="caution">
    <text evidence="1">The sequence shown here is derived from an EMBL/GenBank/DDBJ whole genome shotgun (WGS) entry which is preliminary data.</text>
</comment>
<name>A0A392M3W2_9FABA</name>
<evidence type="ECO:0000313" key="1">
    <source>
        <dbReference type="EMBL" id="MCH81995.1"/>
    </source>
</evidence>
<gene>
    <name evidence="1" type="ORF">A2U01_0002790</name>
</gene>
<accession>A0A392M3W2</accession>
<dbReference type="Proteomes" id="UP000265520">
    <property type="component" value="Unassembled WGS sequence"/>
</dbReference>